<gene>
    <name evidence="4" type="ORF">EZ437_19010</name>
</gene>
<keyword evidence="1" id="KW-0812">Transmembrane</keyword>
<dbReference type="PANTHER" id="PTHR30273:SF2">
    <property type="entry name" value="PROTEIN FECR"/>
    <property type="match status" value="1"/>
</dbReference>
<proteinExistence type="predicted"/>
<keyword evidence="1" id="KW-0472">Membrane</keyword>
<evidence type="ECO:0000256" key="1">
    <source>
        <dbReference type="SAM" id="Phobius"/>
    </source>
</evidence>
<accession>A0A4R0ND47</accession>
<evidence type="ECO:0000313" key="4">
    <source>
        <dbReference type="EMBL" id="TCC98280.1"/>
    </source>
</evidence>
<dbReference type="Pfam" id="PF16344">
    <property type="entry name" value="FecR_C"/>
    <property type="match status" value="1"/>
</dbReference>
<dbReference type="InterPro" id="IPR006860">
    <property type="entry name" value="FecR"/>
</dbReference>
<sequence>MNIERLILLYRKFKDQSITTSEWRELQAELKNPESYDILGVELDGRWSDFTDQDLTMLDPERFDIAYEQILNHSEKFSKPVRLWPKVVAAAAAVAFIVIGVYFINYQKHKSSLEMLSRHDIAPGRVGATLTLASGKKVRLTAAAEGEIANEAGVVISKAPNGELIYEIKSADSSSAINTLSTANRETYQLKLPDGSTVWLNSGSSLTYSAGLMKSGKRMVALHGEAYFQVAKDKVHPFIVQTSKQDIEVLGTQFNVSSYRDEAVVATTLIEGSVKVRSGESYRLIKPGEQAVTTAADIVVKKADIDQITDWKKGDFNLNELNFRQAMREISRWYDVEVVYDEDVNTDFQTVGWISRNKKLSVVLQSIQSLGRVHFRVEGRKIYVVK</sequence>
<dbReference type="GO" id="GO:0016989">
    <property type="term" value="F:sigma factor antagonist activity"/>
    <property type="evidence" value="ECO:0007669"/>
    <property type="project" value="TreeGrafter"/>
</dbReference>
<evidence type="ECO:0000259" key="3">
    <source>
        <dbReference type="Pfam" id="PF16344"/>
    </source>
</evidence>
<name>A0A4R0ND47_9SPHI</name>
<keyword evidence="5" id="KW-1185">Reference proteome</keyword>
<dbReference type="InterPro" id="IPR012373">
    <property type="entry name" value="Ferrdict_sens_TM"/>
</dbReference>
<comment type="caution">
    <text evidence="4">The sequence shown here is derived from an EMBL/GenBank/DDBJ whole genome shotgun (WGS) entry which is preliminary data.</text>
</comment>
<organism evidence="4 5">
    <name type="scientific">Pedobacter psychroterrae</name>
    <dbReference type="NCBI Taxonomy" id="2530453"/>
    <lineage>
        <taxon>Bacteria</taxon>
        <taxon>Pseudomonadati</taxon>
        <taxon>Bacteroidota</taxon>
        <taxon>Sphingobacteriia</taxon>
        <taxon>Sphingobacteriales</taxon>
        <taxon>Sphingobacteriaceae</taxon>
        <taxon>Pedobacter</taxon>
    </lineage>
</organism>
<feature type="domain" description="FecR protein" evidence="2">
    <location>
        <begin position="179"/>
        <end position="275"/>
    </location>
</feature>
<evidence type="ECO:0000259" key="2">
    <source>
        <dbReference type="Pfam" id="PF04773"/>
    </source>
</evidence>
<dbReference type="InterPro" id="IPR032508">
    <property type="entry name" value="FecR_C"/>
</dbReference>
<keyword evidence="1" id="KW-1133">Transmembrane helix</keyword>
<dbReference type="Proteomes" id="UP000293347">
    <property type="component" value="Unassembled WGS sequence"/>
</dbReference>
<dbReference type="Gene3D" id="3.55.50.30">
    <property type="match status" value="1"/>
</dbReference>
<evidence type="ECO:0000313" key="5">
    <source>
        <dbReference type="Proteomes" id="UP000293347"/>
    </source>
</evidence>
<protein>
    <submittedName>
        <fullName evidence="4">FecR family protein</fullName>
    </submittedName>
</protein>
<dbReference type="Pfam" id="PF04773">
    <property type="entry name" value="FecR"/>
    <property type="match status" value="1"/>
</dbReference>
<dbReference type="Gene3D" id="2.60.120.1440">
    <property type="match status" value="1"/>
</dbReference>
<feature type="domain" description="Protein FecR C-terminal" evidence="3">
    <location>
        <begin position="316"/>
        <end position="384"/>
    </location>
</feature>
<dbReference type="AlphaFoldDB" id="A0A4R0ND47"/>
<dbReference type="EMBL" id="SJSL01000007">
    <property type="protein sequence ID" value="TCC98280.1"/>
    <property type="molecule type" value="Genomic_DNA"/>
</dbReference>
<dbReference type="RefSeq" id="WP_131597652.1">
    <property type="nucleotide sequence ID" value="NZ_SJSL01000007.1"/>
</dbReference>
<reference evidence="4 5" key="1">
    <citation type="submission" date="2019-02" db="EMBL/GenBank/DDBJ databases">
        <title>Pedobacter sp. RP-1-14 sp. nov., isolated from Arctic soil.</title>
        <authorList>
            <person name="Dahal R.H."/>
        </authorList>
    </citation>
    <scope>NUCLEOTIDE SEQUENCE [LARGE SCALE GENOMIC DNA]</scope>
    <source>
        <strain evidence="4 5">RP-1-14</strain>
    </source>
</reference>
<feature type="transmembrane region" description="Helical" evidence="1">
    <location>
        <begin position="83"/>
        <end position="104"/>
    </location>
</feature>
<dbReference type="OrthoDB" id="1099963at2"/>
<dbReference type="PANTHER" id="PTHR30273">
    <property type="entry name" value="PERIPLASMIC SIGNAL SENSOR AND SIGMA FACTOR ACTIVATOR FECR-RELATED"/>
    <property type="match status" value="1"/>
</dbReference>